<evidence type="ECO:0000313" key="1">
    <source>
        <dbReference type="EMBL" id="KAK3682244.1"/>
    </source>
</evidence>
<reference evidence="1" key="2">
    <citation type="submission" date="2023-06" db="EMBL/GenBank/DDBJ databases">
        <authorList>
            <consortium name="Lawrence Berkeley National Laboratory"/>
            <person name="Haridas S."/>
            <person name="Hensen N."/>
            <person name="Bonometti L."/>
            <person name="Westerberg I."/>
            <person name="Brannstrom I.O."/>
            <person name="Guillou S."/>
            <person name="Cros-Aarteil S."/>
            <person name="Calhoun S."/>
            <person name="Kuo A."/>
            <person name="Mondo S."/>
            <person name="Pangilinan J."/>
            <person name="Riley R."/>
            <person name="Labutti K."/>
            <person name="Andreopoulos B."/>
            <person name="Lipzen A."/>
            <person name="Chen C."/>
            <person name="Yanf M."/>
            <person name="Daum C."/>
            <person name="Ng V."/>
            <person name="Clum A."/>
            <person name="Steindorff A."/>
            <person name="Ohm R."/>
            <person name="Martin F."/>
            <person name="Silar P."/>
            <person name="Natvig D."/>
            <person name="Lalanne C."/>
            <person name="Gautier V."/>
            <person name="Ament-Velasquez S.L."/>
            <person name="Kruys A."/>
            <person name="Hutchinson M.I."/>
            <person name="Powell A.J."/>
            <person name="Barry K."/>
            <person name="Miller A.N."/>
            <person name="Grigoriev I.V."/>
            <person name="Debuchy R."/>
            <person name="Gladieux P."/>
            <person name="Thoren M.H."/>
            <person name="Johannesson H."/>
        </authorList>
    </citation>
    <scope>NUCLEOTIDE SEQUENCE</scope>
    <source>
        <strain evidence="1">CBS 314.62</strain>
    </source>
</reference>
<organism evidence="1 2">
    <name type="scientific">Podospora appendiculata</name>
    <dbReference type="NCBI Taxonomy" id="314037"/>
    <lineage>
        <taxon>Eukaryota</taxon>
        <taxon>Fungi</taxon>
        <taxon>Dikarya</taxon>
        <taxon>Ascomycota</taxon>
        <taxon>Pezizomycotina</taxon>
        <taxon>Sordariomycetes</taxon>
        <taxon>Sordariomycetidae</taxon>
        <taxon>Sordariales</taxon>
        <taxon>Podosporaceae</taxon>
        <taxon>Podospora</taxon>
    </lineage>
</organism>
<proteinExistence type="predicted"/>
<name>A0AAE0X0Y0_9PEZI</name>
<accession>A0AAE0X0Y0</accession>
<evidence type="ECO:0000313" key="2">
    <source>
        <dbReference type="Proteomes" id="UP001270362"/>
    </source>
</evidence>
<gene>
    <name evidence="1" type="ORF">B0T22DRAFT_279337</name>
</gene>
<protein>
    <submittedName>
        <fullName evidence="1">Uncharacterized protein</fullName>
    </submittedName>
</protein>
<reference evidence="1" key="1">
    <citation type="journal article" date="2023" name="Mol. Phylogenet. Evol.">
        <title>Genome-scale phylogeny and comparative genomics of the fungal order Sordariales.</title>
        <authorList>
            <person name="Hensen N."/>
            <person name="Bonometti L."/>
            <person name="Westerberg I."/>
            <person name="Brannstrom I.O."/>
            <person name="Guillou S."/>
            <person name="Cros-Aarteil S."/>
            <person name="Calhoun S."/>
            <person name="Haridas S."/>
            <person name="Kuo A."/>
            <person name="Mondo S."/>
            <person name="Pangilinan J."/>
            <person name="Riley R."/>
            <person name="LaButti K."/>
            <person name="Andreopoulos B."/>
            <person name="Lipzen A."/>
            <person name="Chen C."/>
            <person name="Yan M."/>
            <person name="Daum C."/>
            <person name="Ng V."/>
            <person name="Clum A."/>
            <person name="Steindorff A."/>
            <person name="Ohm R.A."/>
            <person name="Martin F."/>
            <person name="Silar P."/>
            <person name="Natvig D.O."/>
            <person name="Lalanne C."/>
            <person name="Gautier V."/>
            <person name="Ament-Velasquez S.L."/>
            <person name="Kruys A."/>
            <person name="Hutchinson M.I."/>
            <person name="Powell A.J."/>
            <person name="Barry K."/>
            <person name="Miller A.N."/>
            <person name="Grigoriev I.V."/>
            <person name="Debuchy R."/>
            <person name="Gladieux P."/>
            <person name="Hiltunen Thoren M."/>
            <person name="Johannesson H."/>
        </authorList>
    </citation>
    <scope>NUCLEOTIDE SEQUENCE</scope>
    <source>
        <strain evidence="1">CBS 314.62</strain>
    </source>
</reference>
<sequence>MYCPLALCRASSVLMSAISNFLSATGGERAQASCAVPVGCRELISCRTCFMVDDVLSSPLLSPSISCLRTMLTLPDPYAKTSEQEHWQDPELTALIIDSGLLATGVPWEGRQLIGSWINSKYGISVWSLVDNGAILLTNQHRLYASGTQADTIVWLLH</sequence>
<comment type="caution">
    <text evidence="1">The sequence shown here is derived from an EMBL/GenBank/DDBJ whole genome shotgun (WGS) entry which is preliminary data.</text>
</comment>
<keyword evidence="2" id="KW-1185">Reference proteome</keyword>
<dbReference type="Proteomes" id="UP001270362">
    <property type="component" value="Unassembled WGS sequence"/>
</dbReference>
<dbReference type="EMBL" id="JAULSO010000005">
    <property type="protein sequence ID" value="KAK3682244.1"/>
    <property type="molecule type" value="Genomic_DNA"/>
</dbReference>
<dbReference type="AlphaFoldDB" id="A0AAE0X0Y0"/>